<dbReference type="EMBL" id="AK130039">
    <property type="protein sequence ID" value="BAC85283.1"/>
    <property type="molecule type" value="mRNA"/>
</dbReference>
<dbReference type="AlphaFoldDB" id="Q6ZP42"/>
<feature type="signal peptide" evidence="1">
    <location>
        <begin position="1"/>
        <end position="19"/>
    </location>
</feature>
<proteinExistence type="evidence at transcript level"/>
<organism evidence="2">
    <name type="scientific">Homo sapiens</name>
    <name type="common">Human</name>
    <dbReference type="NCBI Taxonomy" id="9606"/>
    <lineage>
        <taxon>Eukaryota</taxon>
        <taxon>Metazoa</taxon>
        <taxon>Chordata</taxon>
        <taxon>Craniata</taxon>
        <taxon>Vertebrata</taxon>
        <taxon>Euteleostomi</taxon>
        <taxon>Mammalia</taxon>
        <taxon>Eutheria</taxon>
        <taxon>Euarchontoglires</taxon>
        <taxon>Primates</taxon>
        <taxon>Haplorrhini</taxon>
        <taxon>Catarrhini</taxon>
        <taxon>Hominidae</taxon>
        <taxon>Homo</taxon>
    </lineage>
</organism>
<accession>Q6ZP42</accession>
<dbReference type="PeptideAtlas" id="Q6ZP42"/>
<protein>
    <submittedName>
        <fullName evidence="2">cDNA FLJ26529 fis, clone KDN08784</fullName>
    </submittedName>
</protein>
<sequence>MSLLIQPAVFSTLVWVSGARPVCTASAGSLPFAFCMVSTTMRSWWEIRGWEEQRLGRAEAGEALHNSSQAVLSLWLSVGLGNCSFHPYIQAEVWKRLPNGISSRVMHLPYPFIFIISPPLKKLSIFARTLTNRN</sequence>
<reference evidence="2" key="1">
    <citation type="submission" date="2003-07" db="EMBL/GenBank/DDBJ databases">
        <title>NEDO human cDNA sequencing project.</title>
        <authorList>
            <person name="Tashiro H."/>
            <person name="Yamazaki M."/>
            <person name="Watanabe K."/>
            <person name="Kumagai A."/>
            <person name="Itakura S."/>
            <person name="Fukuzumi Y."/>
            <person name="Fujimori Y."/>
            <person name="Komiyama M."/>
            <person name="Suzuki Y."/>
            <person name="Hata H."/>
            <person name="Nakagawa K."/>
            <person name="Mizuno S."/>
            <person name="Morinaga M."/>
            <person name="Kawamura M."/>
            <person name="Sugiyama T."/>
            <person name="Irie R."/>
            <person name="Otsuki T."/>
            <person name="Sato H."/>
            <person name="Nishikawa T."/>
            <person name="Sugiyama A."/>
            <person name="Kawakami B."/>
            <person name="Nagai K."/>
            <person name="Isogai T."/>
            <person name="Sugano S."/>
        </authorList>
    </citation>
    <scope>NUCLEOTIDE SEQUENCE</scope>
    <source>
        <tissue evidence="2">Kidney</tissue>
    </source>
</reference>
<keyword evidence="1" id="KW-0732">Signal</keyword>
<name>Q6ZP42_HUMAN</name>
<evidence type="ECO:0000313" key="2">
    <source>
        <dbReference type="EMBL" id="BAC85283.1"/>
    </source>
</evidence>
<feature type="chain" id="PRO_5004283906" evidence="1">
    <location>
        <begin position="20"/>
        <end position="134"/>
    </location>
</feature>
<evidence type="ECO:0000256" key="1">
    <source>
        <dbReference type="SAM" id="SignalP"/>
    </source>
</evidence>